<keyword evidence="3" id="KW-1185">Reference proteome</keyword>
<dbReference type="InterPro" id="IPR010945">
    <property type="entry name" value="Malate_DH_type2"/>
</dbReference>
<dbReference type="Gene3D" id="3.90.110.10">
    <property type="entry name" value="Lactate dehydrogenase/glycoside hydrolase, family 4, C-terminal"/>
    <property type="match status" value="1"/>
</dbReference>
<evidence type="ECO:0000256" key="1">
    <source>
        <dbReference type="ARBA" id="ARBA00009613"/>
    </source>
</evidence>
<proteinExistence type="inferred from homology"/>
<dbReference type="SUPFAM" id="SSF56327">
    <property type="entry name" value="LDH C-terminal domain-like"/>
    <property type="match status" value="1"/>
</dbReference>
<keyword evidence="2" id="KW-0560">Oxidoreductase</keyword>
<evidence type="ECO:0000313" key="3">
    <source>
        <dbReference type="Proteomes" id="UP000694925"/>
    </source>
</evidence>
<dbReference type="GeneID" id="108628924"/>
<reference evidence="4" key="1">
    <citation type="submission" date="2025-08" db="UniProtKB">
        <authorList>
            <consortium name="RefSeq"/>
        </authorList>
    </citation>
    <scope>IDENTIFICATION</scope>
    <source>
        <tissue evidence="4">Whole body</tissue>
    </source>
</reference>
<dbReference type="InterPro" id="IPR015955">
    <property type="entry name" value="Lactate_DH/Glyco_Ohase_4_C"/>
</dbReference>
<protein>
    <submittedName>
        <fullName evidence="4">Malate dehydrogenase 1B</fullName>
    </submittedName>
</protein>
<accession>A0AAJ7WDU9</accession>
<dbReference type="AlphaFoldDB" id="A0AAJ7WDU9"/>
<organism evidence="3 4">
    <name type="scientific">Ceratina calcarata</name>
    <dbReference type="NCBI Taxonomy" id="156304"/>
    <lineage>
        <taxon>Eukaryota</taxon>
        <taxon>Metazoa</taxon>
        <taxon>Ecdysozoa</taxon>
        <taxon>Arthropoda</taxon>
        <taxon>Hexapoda</taxon>
        <taxon>Insecta</taxon>
        <taxon>Pterygota</taxon>
        <taxon>Neoptera</taxon>
        <taxon>Endopterygota</taxon>
        <taxon>Hymenoptera</taxon>
        <taxon>Apocrita</taxon>
        <taxon>Aculeata</taxon>
        <taxon>Apoidea</taxon>
        <taxon>Anthophila</taxon>
        <taxon>Apidae</taxon>
        <taxon>Ceratina</taxon>
        <taxon>Zadontomerus</taxon>
    </lineage>
</organism>
<sequence length="550" mass="64276">MIFVRAVYAFSPLHLSMHLIDDRIGKLLFMKMTSDRCLIVIAGDIKDHTFNRMCYIAESLSTLLPNFQYRNISKCNEKWDYWLKETCKHYGWTHNKSPLVWKEIGITRTRIDYVGGAYQFWKLLKNYYDVTSYLSEEDLEDLHEDLLHVNLLNLIFRCPFVRSFVRSTQQFRFTKAYKVKKMKARASQVQEKYNRITIIGAGRSMCLDLVPQLLMTKELWSSHGIIINLYDEPGCYFKLRRILRDSGTIGAGIRRVFIVDSIPEGLENCDVLIYLDSYSREDNEGNDAWFERNYKIIENVCNHVNECAPSHMKVIFCSMSLPCFYAGIMHELVTKLPKTNVIVASNHHGLEIIYELVHSMGFTLRQFGCPPVWGFLGINHFVDVSHMVQKCYVYRPNKRALRANEKVVLPLGTQHTELRWFFYMVHDKNPYVNYFRRKALLRYQVGRSEDFPKCKAICDLLRLWFSKTVGDEIISLGIASDGSFGIPEGIVFSQPVCLNELEDGSRVWVPFVDFPMPNMEKFLFQSFVDMAIYMRDKITEIKNKSNSTRE</sequence>
<dbReference type="InterPro" id="IPR036291">
    <property type="entry name" value="NAD(P)-bd_dom_sf"/>
</dbReference>
<evidence type="ECO:0000256" key="2">
    <source>
        <dbReference type="ARBA" id="ARBA00023002"/>
    </source>
</evidence>
<dbReference type="Gene3D" id="3.40.50.720">
    <property type="entry name" value="NAD(P)-binding Rossmann-like Domain"/>
    <property type="match status" value="1"/>
</dbReference>
<dbReference type="GO" id="GO:0016615">
    <property type="term" value="F:malate dehydrogenase activity"/>
    <property type="evidence" value="ECO:0007669"/>
    <property type="project" value="InterPro"/>
</dbReference>
<dbReference type="Proteomes" id="UP000694925">
    <property type="component" value="Unplaced"/>
</dbReference>
<evidence type="ECO:0000313" key="4">
    <source>
        <dbReference type="RefSeq" id="XP_026672773.1"/>
    </source>
</evidence>
<dbReference type="RefSeq" id="XP_026672773.1">
    <property type="nucleotide sequence ID" value="XM_026816972.1"/>
</dbReference>
<dbReference type="PANTHER" id="PTHR23382">
    <property type="entry name" value="MALATE DEHYDROGENASE"/>
    <property type="match status" value="1"/>
</dbReference>
<name>A0AAJ7WDU9_9HYME</name>
<dbReference type="KEGG" id="ccal:108628924"/>
<dbReference type="GO" id="GO:0006108">
    <property type="term" value="P:malate metabolic process"/>
    <property type="evidence" value="ECO:0007669"/>
    <property type="project" value="InterPro"/>
</dbReference>
<comment type="similarity">
    <text evidence="1">Belongs to the LDH/MDH superfamily. MDH type 2 family.</text>
</comment>
<dbReference type="SUPFAM" id="SSF51735">
    <property type="entry name" value="NAD(P)-binding Rossmann-fold domains"/>
    <property type="match status" value="1"/>
</dbReference>
<gene>
    <name evidence="4" type="primary">LOC108628924</name>
</gene>
<dbReference type="GO" id="GO:0016616">
    <property type="term" value="F:oxidoreductase activity, acting on the CH-OH group of donors, NAD or NADP as acceptor"/>
    <property type="evidence" value="ECO:0007669"/>
    <property type="project" value="InterPro"/>
</dbReference>